<dbReference type="EMBL" id="JBHSFN010000035">
    <property type="protein sequence ID" value="MFC4591666.1"/>
    <property type="molecule type" value="Genomic_DNA"/>
</dbReference>
<keyword evidence="1" id="KW-0812">Transmembrane</keyword>
<evidence type="ECO:0000313" key="3">
    <source>
        <dbReference type="Proteomes" id="UP001595891"/>
    </source>
</evidence>
<protein>
    <submittedName>
        <fullName evidence="2">Uncharacterized protein</fullName>
    </submittedName>
</protein>
<comment type="caution">
    <text evidence="2">The sequence shown here is derived from an EMBL/GenBank/DDBJ whole genome shotgun (WGS) entry which is preliminary data.</text>
</comment>
<organism evidence="2 3">
    <name type="scientific">Sphaerisporangium corydalis</name>
    <dbReference type="NCBI Taxonomy" id="1441875"/>
    <lineage>
        <taxon>Bacteria</taxon>
        <taxon>Bacillati</taxon>
        <taxon>Actinomycetota</taxon>
        <taxon>Actinomycetes</taxon>
        <taxon>Streptosporangiales</taxon>
        <taxon>Streptosporangiaceae</taxon>
        <taxon>Sphaerisporangium</taxon>
    </lineage>
</organism>
<reference evidence="3" key="1">
    <citation type="journal article" date="2019" name="Int. J. Syst. Evol. Microbiol.">
        <title>The Global Catalogue of Microorganisms (GCM) 10K type strain sequencing project: providing services to taxonomists for standard genome sequencing and annotation.</title>
        <authorList>
            <consortium name="The Broad Institute Genomics Platform"/>
            <consortium name="The Broad Institute Genome Sequencing Center for Infectious Disease"/>
            <person name="Wu L."/>
            <person name="Ma J."/>
        </authorList>
    </citation>
    <scope>NUCLEOTIDE SEQUENCE [LARGE SCALE GENOMIC DNA]</scope>
    <source>
        <strain evidence="3">CCUG 49560</strain>
    </source>
</reference>
<gene>
    <name evidence="2" type="ORF">ACFO8L_36620</name>
</gene>
<keyword evidence="1" id="KW-0472">Membrane</keyword>
<feature type="transmembrane region" description="Helical" evidence="1">
    <location>
        <begin position="139"/>
        <end position="164"/>
    </location>
</feature>
<keyword evidence="3" id="KW-1185">Reference proteome</keyword>
<proteinExistence type="predicted"/>
<evidence type="ECO:0000256" key="1">
    <source>
        <dbReference type="SAM" id="Phobius"/>
    </source>
</evidence>
<name>A0ABV9EPW0_9ACTN</name>
<evidence type="ECO:0000313" key="2">
    <source>
        <dbReference type="EMBL" id="MFC4591666.1"/>
    </source>
</evidence>
<feature type="transmembrane region" description="Helical" evidence="1">
    <location>
        <begin position="6"/>
        <end position="26"/>
    </location>
</feature>
<sequence>MIESVSFALVEIAVVSAIAAGQCRLVDRSRIERFGRLHQLTITPGNGPMVVDYLRTTRRWRAAGLVAGLVGYLLVNAATGGMGVGIEFGGPFLGWYTGAMIAEITLRRPPAGLRPPPPAGLRPPSSARPLTGTRLPLSALISVPALILSVLTMACGAVVLVLGVTDGSQRLLLLPAAVTLLSGVLQLRLLRLPVPVAHGDTVRACLAMRSRSLHVLAAGSPVLLATALTEFTPLAASGPPLAGSDYLGITVDLSGILFVGLLLLAWITARRPHPIRLDARNEPSALSGTPRTDIPR</sequence>
<feature type="transmembrane region" description="Helical" evidence="1">
    <location>
        <begin position="62"/>
        <end position="86"/>
    </location>
</feature>
<dbReference type="Proteomes" id="UP001595891">
    <property type="component" value="Unassembled WGS sequence"/>
</dbReference>
<dbReference type="RefSeq" id="WP_262850398.1">
    <property type="nucleotide sequence ID" value="NZ_JANZYP010000103.1"/>
</dbReference>
<keyword evidence="1" id="KW-1133">Transmembrane helix</keyword>
<accession>A0ABV9EPW0</accession>
<feature type="transmembrane region" description="Helical" evidence="1">
    <location>
        <begin position="246"/>
        <end position="267"/>
    </location>
</feature>